<proteinExistence type="predicted"/>
<name>A0ABN1S2G7_9ACTN</name>
<gene>
    <name evidence="1" type="ORF">GCM10009550_78930</name>
</gene>
<comment type="caution">
    <text evidence="1">The sequence shown here is derived from an EMBL/GenBank/DDBJ whole genome shotgun (WGS) entry which is preliminary data.</text>
</comment>
<organism evidence="1 2">
    <name type="scientific">Actinocorallia libanotica</name>
    <dbReference type="NCBI Taxonomy" id="46162"/>
    <lineage>
        <taxon>Bacteria</taxon>
        <taxon>Bacillati</taxon>
        <taxon>Actinomycetota</taxon>
        <taxon>Actinomycetes</taxon>
        <taxon>Streptosporangiales</taxon>
        <taxon>Thermomonosporaceae</taxon>
        <taxon>Actinocorallia</taxon>
    </lineage>
</organism>
<keyword evidence="2" id="KW-1185">Reference proteome</keyword>
<accession>A0ABN1S2G7</accession>
<protein>
    <submittedName>
        <fullName evidence="1">Uncharacterized protein</fullName>
    </submittedName>
</protein>
<dbReference type="Proteomes" id="UP001500665">
    <property type="component" value="Unassembled WGS sequence"/>
</dbReference>
<evidence type="ECO:0000313" key="1">
    <source>
        <dbReference type="EMBL" id="GAA0970858.1"/>
    </source>
</evidence>
<sequence length="219" mass="24513">MLNAGRPWSRKVEITDAGRYQAAEEITYFQSRVRVYGRARQSGTEPQRRVRKVVAEVCLARSVLDPAGAQQELYEQISTELSADIKMKVLEVSLVPEGASLAFAQRLESVLRRRKELDQMRQEIFADPVRAALWFVDGRPDRMLTLADPPSAAAFDEARERLSGSLGVQERQSLFEIIGRARELDPRLWAYALGKLAASLRELGAENVAAALEREIADG</sequence>
<evidence type="ECO:0000313" key="2">
    <source>
        <dbReference type="Proteomes" id="UP001500665"/>
    </source>
</evidence>
<dbReference type="EMBL" id="BAAAHH010000082">
    <property type="protein sequence ID" value="GAA0970858.1"/>
    <property type="molecule type" value="Genomic_DNA"/>
</dbReference>
<reference evidence="1 2" key="1">
    <citation type="journal article" date="2019" name="Int. J. Syst. Evol. Microbiol.">
        <title>The Global Catalogue of Microorganisms (GCM) 10K type strain sequencing project: providing services to taxonomists for standard genome sequencing and annotation.</title>
        <authorList>
            <consortium name="The Broad Institute Genomics Platform"/>
            <consortium name="The Broad Institute Genome Sequencing Center for Infectious Disease"/>
            <person name="Wu L."/>
            <person name="Ma J."/>
        </authorList>
    </citation>
    <scope>NUCLEOTIDE SEQUENCE [LARGE SCALE GENOMIC DNA]</scope>
    <source>
        <strain evidence="1 2">JCM 10696</strain>
    </source>
</reference>